<comment type="subcellular location">
    <subcellularLocation>
        <location evidence="1">Membrane</location>
        <topology evidence="1">Multi-pass membrane protein</topology>
    </subcellularLocation>
</comment>
<dbReference type="CDD" id="cd03225">
    <property type="entry name" value="ABC_cobalt_CbiO_domain1"/>
    <property type="match status" value="1"/>
</dbReference>
<dbReference type="InterPro" id="IPR050095">
    <property type="entry name" value="ECF_ABC_transporter_ATP-bd"/>
</dbReference>
<feature type="compositionally biased region" description="Low complexity" evidence="11">
    <location>
        <begin position="371"/>
        <end position="385"/>
    </location>
</feature>
<feature type="transmembrane region" description="Helical" evidence="12">
    <location>
        <begin position="458"/>
        <end position="476"/>
    </location>
</feature>
<dbReference type="AlphaFoldDB" id="A0A6C0G6R7"/>
<dbReference type="InterPro" id="IPR027417">
    <property type="entry name" value="P-loop_NTPase"/>
</dbReference>
<evidence type="ECO:0000256" key="1">
    <source>
        <dbReference type="ARBA" id="ARBA00004141"/>
    </source>
</evidence>
<dbReference type="GO" id="GO:0042626">
    <property type="term" value="F:ATPase-coupled transmembrane transporter activity"/>
    <property type="evidence" value="ECO:0007669"/>
    <property type="project" value="TreeGrafter"/>
</dbReference>
<dbReference type="GO" id="GO:0005524">
    <property type="term" value="F:ATP binding"/>
    <property type="evidence" value="ECO:0007669"/>
    <property type="project" value="UniProtKB-KW"/>
</dbReference>
<dbReference type="GO" id="GO:0016887">
    <property type="term" value="F:ATP hydrolysis activity"/>
    <property type="evidence" value="ECO:0007669"/>
    <property type="project" value="InterPro"/>
</dbReference>
<dbReference type="CDD" id="cd16914">
    <property type="entry name" value="EcfT"/>
    <property type="match status" value="1"/>
</dbReference>
<feature type="region of interest" description="Disordered" evidence="11">
    <location>
        <begin position="358"/>
        <end position="385"/>
    </location>
</feature>
<evidence type="ECO:0000256" key="4">
    <source>
        <dbReference type="ARBA" id="ARBA00022475"/>
    </source>
</evidence>
<evidence type="ECO:0000256" key="7">
    <source>
        <dbReference type="ARBA" id="ARBA00022840"/>
    </source>
</evidence>
<feature type="domain" description="ABC transporter" evidence="13">
    <location>
        <begin position="12"/>
        <end position="264"/>
    </location>
</feature>
<keyword evidence="3" id="KW-0813">Transport</keyword>
<dbReference type="GO" id="GO:0043190">
    <property type="term" value="C:ATP-binding cassette (ABC) transporter complex"/>
    <property type="evidence" value="ECO:0007669"/>
    <property type="project" value="TreeGrafter"/>
</dbReference>
<dbReference type="Pfam" id="PF02361">
    <property type="entry name" value="CbiQ"/>
    <property type="match status" value="1"/>
</dbReference>
<accession>A0A6C0G6R7</accession>
<dbReference type="EMBL" id="CP048209">
    <property type="protein sequence ID" value="QHT61575.1"/>
    <property type="molecule type" value="Genomic_DNA"/>
</dbReference>
<dbReference type="Proteomes" id="UP000476064">
    <property type="component" value="Chromosome"/>
</dbReference>
<evidence type="ECO:0000256" key="9">
    <source>
        <dbReference type="ARBA" id="ARBA00022989"/>
    </source>
</evidence>
<evidence type="ECO:0000256" key="6">
    <source>
        <dbReference type="ARBA" id="ARBA00022741"/>
    </source>
</evidence>
<keyword evidence="8" id="KW-1278">Translocase</keyword>
<dbReference type="PROSITE" id="PS50893">
    <property type="entry name" value="ABC_TRANSPORTER_2"/>
    <property type="match status" value="1"/>
</dbReference>
<reference evidence="14 15" key="1">
    <citation type="submission" date="2020-01" db="EMBL/GenBank/DDBJ databases">
        <title>Paenibacillus sp. nov., isolated from tomato rhizosphere.</title>
        <authorList>
            <person name="Weon H.-Y."/>
            <person name="Lee S.A."/>
        </authorList>
    </citation>
    <scope>NUCLEOTIDE SEQUENCE [LARGE SCALE GENOMIC DNA]</scope>
    <source>
        <strain evidence="14 15">12200R-189</strain>
    </source>
</reference>
<dbReference type="InterPro" id="IPR003439">
    <property type="entry name" value="ABC_transporter-like_ATP-bd"/>
</dbReference>
<evidence type="ECO:0000256" key="5">
    <source>
        <dbReference type="ARBA" id="ARBA00022692"/>
    </source>
</evidence>
<dbReference type="InterPro" id="IPR015856">
    <property type="entry name" value="ABC_transpr_CbiO/EcfA_su"/>
</dbReference>
<gene>
    <name evidence="14" type="ORF">GXP70_17440</name>
</gene>
<dbReference type="PANTHER" id="PTHR43553:SF24">
    <property type="entry name" value="ENERGY-COUPLING FACTOR TRANSPORTER ATP-BINDING PROTEIN ECFA1"/>
    <property type="match status" value="1"/>
</dbReference>
<evidence type="ECO:0000256" key="11">
    <source>
        <dbReference type="SAM" id="MobiDB-lite"/>
    </source>
</evidence>
<evidence type="ECO:0000256" key="10">
    <source>
        <dbReference type="ARBA" id="ARBA00023136"/>
    </source>
</evidence>
<evidence type="ECO:0000313" key="15">
    <source>
        <dbReference type="Proteomes" id="UP000476064"/>
    </source>
</evidence>
<evidence type="ECO:0000259" key="13">
    <source>
        <dbReference type="PROSITE" id="PS50893"/>
    </source>
</evidence>
<keyword evidence="15" id="KW-1185">Reference proteome</keyword>
<keyword evidence="9 12" id="KW-1133">Transmembrane helix</keyword>
<evidence type="ECO:0000256" key="3">
    <source>
        <dbReference type="ARBA" id="ARBA00022448"/>
    </source>
</evidence>
<name>A0A6C0G6R7_9BACL</name>
<dbReference type="InterPro" id="IPR003339">
    <property type="entry name" value="ABC/ECF_trnsptr_transmembrane"/>
</dbReference>
<dbReference type="KEGG" id="plyc:GXP70_17440"/>
<dbReference type="SUPFAM" id="SSF52540">
    <property type="entry name" value="P-loop containing nucleoside triphosphate hydrolases"/>
    <property type="match status" value="1"/>
</dbReference>
<feature type="compositionally biased region" description="Polar residues" evidence="11">
    <location>
        <begin position="358"/>
        <end position="368"/>
    </location>
</feature>
<keyword evidence="5 12" id="KW-0812">Transmembrane</keyword>
<protein>
    <submittedName>
        <fullName evidence="14">ATP-binding cassette domain-containing protein</fullName>
    </submittedName>
</protein>
<evidence type="ECO:0000256" key="8">
    <source>
        <dbReference type="ARBA" id="ARBA00022967"/>
    </source>
</evidence>
<proteinExistence type="inferred from homology"/>
<evidence type="ECO:0000256" key="12">
    <source>
        <dbReference type="SAM" id="Phobius"/>
    </source>
</evidence>
<dbReference type="RefSeq" id="WP_162358014.1">
    <property type="nucleotide sequence ID" value="NZ_CP048209.1"/>
</dbReference>
<keyword evidence="7 14" id="KW-0067">ATP-binding</keyword>
<keyword evidence="10 12" id="KW-0472">Membrane</keyword>
<dbReference type="SMART" id="SM00382">
    <property type="entry name" value="AAA"/>
    <property type="match status" value="1"/>
</dbReference>
<comment type="similarity">
    <text evidence="2">Belongs to the ABC transporter superfamily.</text>
</comment>
<dbReference type="Pfam" id="PF00005">
    <property type="entry name" value="ABC_tran"/>
    <property type="match status" value="1"/>
</dbReference>
<evidence type="ECO:0000313" key="14">
    <source>
        <dbReference type="EMBL" id="QHT61575.1"/>
    </source>
</evidence>
<feature type="transmembrane region" description="Helical" evidence="12">
    <location>
        <begin position="525"/>
        <end position="543"/>
    </location>
</feature>
<evidence type="ECO:0000256" key="2">
    <source>
        <dbReference type="ARBA" id="ARBA00005417"/>
    </source>
</evidence>
<keyword evidence="6" id="KW-0547">Nucleotide-binding</keyword>
<sequence>MNRDWVHASGVLRISGIQMINGEHAPPSAVGHQPQLDALELNTGEITVLMGANGAGKTRLMEKIAGLRGPGEVSIQYGREPLWVSSRTSIRGKKKLNPKALLAYAYACQSPEEQLFLRTVREELVYSLRPYDNSLPAAEKSGRIASALAAVSWDGTWLERDPYVMSGGERRRTALACLFAPPADWLLLDEPTAGLDAEGHELLGAKLRRCASDGQGVLLISHESDWAFGLADRILLLHGDGSVRSCDRSELLANPGWLTEAGMNVPDWFGIAHLSLQLGVNEPDVWDASKLAAALAWRHRPARTSAAADEWDREAEMPAADPAVEASQAAIRVGDSEAKFAAGSEALSAASQAAMPTASSVATPTDSSEVMPAAMPSTSSEATPSAAMTTAVSSGQDAPPALLLAAAPRQAAPTDAAPARKPFALRASAALPSPIAAFDARAVWLTYIILSTFMLRMAGWRSIGLAAAFVACAIYFGRIPLRRWRGAIRAIATFTVAVSIIAGFGRHPSGAFWDMNDALVSLRSLLKPLLVMLLGFGLPIAVTPLRLRRSLEQLFTAFGRMPAWGTKLLLTVTLLLRFVPVLLSEWERFARIAAARGKKTGHGWRGAVRRIQETALPFMLSLFRLGDQVTDALESRGVGVQPHPTVLVTEAWRLRDTLLVAAGAAAGLILLLNE</sequence>
<dbReference type="Gene3D" id="3.40.50.300">
    <property type="entry name" value="P-loop containing nucleotide triphosphate hydrolases"/>
    <property type="match status" value="1"/>
</dbReference>
<dbReference type="InterPro" id="IPR003593">
    <property type="entry name" value="AAA+_ATPase"/>
</dbReference>
<dbReference type="PANTHER" id="PTHR43553">
    <property type="entry name" value="HEAVY METAL TRANSPORTER"/>
    <property type="match status" value="1"/>
</dbReference>
<keyword evidence="4" id="KW-1003">Cell membrane</keyword>
<feature type="transmembrane region" description="Helical" evidence="12">
    <location>
        <begin position="488"/>
        <end position="505"/>
    </location>
</feature>
<organism evidence="14 15">
    <name type="scientific">Paenibacillus lycopersici</name>
    <dbReference type="NCBI Taxonomy" id="2704462"/>
    <lineage>
        <taxon>Bacteria</taxon>
        <taxon>Bacillati</taxon>
        <taxon>Bacillota</taxon>
        <taxon>Bacilli</taxon>
        <taxon>Bacillales</taxon>
        <taxon>Paenibacillaceae</taxon>
        <taxon>Paenibacillus</taxon>
    </lineage>
</organism>